<dbReference type="Pfam" id="PF15518">
    <property type="entry name" value="L_protein_N"/>
    <property type="match status" value="1"/>
</dbReference>
<keyword evidence="5" id="KW-0460">Magnesium</keyword>
<keyword evidence="4" id="KW-0378">Hydrolase</keyword>
<accession>A0A7H0S6L2</accession>
<dbReference type="GO" id="GO:0006351">
    <property type="term" value="P:DNA-templated transcription"/>
    <property type="evidence" value="ECO:0007669"/>
    <property type="project" value="InterPro"/>
</dbReference>
<dbReference type="Proteomes" id="UP001156908">
    <property type="component" value="Genome"/>
</dbReference>
<dbReference type="Pfam" id="PF04196">
    <property type="entry name" value="Bunya_RdRp"/>
    <property type="match status" value="1"/>
</dbReference>
<feature type="domain" description="RdRp catalytic" evidence="11">
    <location>
        <begin position="1050"/>
        <end position="1263"/>
    </location>
</feature>
<protein>
    <recommendedName>
        <fullName evidence="2">RNA-directed RNA polymerase L</fullName>
        <ecNumber evidence="1">2.7.7.48</ecNumber>
    </recommendedName>
    <alternativeName>
        <fullName evidence="6">Large structural protein</fullName>
    </alternativeName>
    <alternativeName>
        <fullName evidence="8">Replicase</fullName>
    </alternativeName>
    <alternativeName>
        <fullName evidence="7">Transcriptase</fullName>
    </alternativeName>
</protein>
<dbReference type="PROSITE" id="PS50525">
    <property type="entry name" value="RDRP_SSRNA_NEG_SEG"/>
    <property type="match status" value="1"/>
</dbReference>
<dbReference type="InterPro" id="IPR007099">
    <property type="entry name" value="RNA-dir_pol_NSvirus"/>
</dbReference>
<organism evidence="12 13">
    <name type="scientific">Euproctis pseudoconspersa bunyavirus</name>
    <dbReference type="NCBI Taxonomy" id="2769516"/>
    <lineage>
        <taxon>Viruses</taxon>
        <taxon>Riboviria</taxon>
        <taxon>Orthornavirae</taxon>
        <taxon>Negarnaviricota</taxon>
        <taxon>Polyploviricotina</taxon>
        <taxon>Bunyaviricetes</taxon>
        <taxon>Hareavirales</taxon>
        <taxon>Phenuiviridae</taxon>
        <taxon>Mobuvirus</taxon>
        <taxon>Mobuvirus arnae</taxon>
    </lineage>
</organism>
<evidence type="ECO:0000256" key="6">
    <source>
        <dbReference type="ARBA" id="ARBA00030285"/>
    </source>
</evidence>
<dbReference type="InterPro" id="IPR029124">
    <property type="entry name" value="L_protein_N"/>
</dbReference>
<evidence type="ECO:0000256" key="9">
    <source>
        <dbReference type="ARBA" id="ARBA00034123"/>
    </source>
</evidence>
<evidence type="ECO:0000256" key="8">
    <source>
        <dbReference type="ARBA" id="ARBA00031012"/>
    </source>
</evidence>
<dbReference type="GO" id="GO:0003968">
    <property type="term" value="F:RNA-directed RNA polymerase activity"/>
    <property type="evidence" value="ECO:0007669"/>
    <property type="project" value="UniProtKB-EC"/>
</dbReference>
<evidence type="ECO:0000313" key="13">
    <source>
        <dbReference type="Proteomes" id="UP001156908"/>
    </source>
</evidence>
<dbReference type="RefSeq" id="YP_010840750.1">
    <property type="nucleotide sequence ID" value="NC_078991.1"/>
</dbReference>
<evidence type="ECO:0000256" key="2">
    <source>
        <dbReference type="ARBA" id="ARBA00018602"/>
    </source>
</evidence>
<keyword evidence="3" id="KW-0808">Transferase</keyword>
<dbReference type="InterPro" id="IPR007322">
    <property type="entry name" value="RNA_pol_bunyavir"/>
</dbReference>
<keyword evidence="13" id="KW-1185">Reference proteome</keyword>
<sequence>MDFLDILRENLRDFEYRPGRFAMNSDPFIHGSNLEQLPPIELFKFEQCGDKIEWAFTPVTERTWGGSHHGSMVGKAGTLTYKEMETVRHELACNLIFGKVKTDVKLSTIYRLGQRSDNLTPDGVIMLDDITIVVEVGTTRVGHEAGVRAAYNEKLNKYAGFLHDMALKSGKCIYYVVIAVGPNNVASSIELTDELYNDLIYRTRMGIRFERAYQSSGLRIVTQNVESDHMINLRSSIYQFGKTISRSNNYGFDDLSHDQWSLFEPNQAYIDEMEDFILTKTADNMLEGQRISPQQQVTNAFYKLESDIVYEGGVRTDTKSPIQIPLFKPEIIEGCKPTFEVVPNEVNDISDILELWNLATSHGLFHPERFSELTEEQEEIIAMEGNKKTKEERNLARKVYHRVDISELSSKARVMLAMDGFQAKKYWKDECSRATMAERRLYTQSSFSPSSPIDDITACVNYRPQAESIESYWREWTIVERLLTYANELAGNSNEGFDAIKSVMNSDVAVGLTVIAMIAVELSVSHKQNCKSDEMIYKRLNGLACELLIYPTNSRSHIFFTIRYKGHPVLGDDDATFRKAVKVGDWYYTPMLSVNADRLENMIKAPFTWANSIIHWRIWYGNYGRDEVGDGFHDLEEDVTKLAWLTTLISLEDKSTTEELASSIRYIAMQFFKGDDPASPLDLEGPIGKMPTVLRSRLAVYLFISIKQWCLAQSAALPEFNFDNLKNLKEDRNGDDWINLLCPFIMKQVRNVQCIIQIFYLSYAKNKNTSPSENSDYALVKKILAHGTNKDDTKPDLYNGRIDPEPTSRPKPHTFSKNAFSAACKIARDELIGAEGQDYKKHLDDRIISELIHKASFEAMGTLKASFNYDAETLKTLSAMQENEEKLAACAESQGNRTLEYLLAVSRSGSYMTMPMPMQLEIADMIREERKKNKLLKRIHQSAARSKSCKCMEAVIKAIADLDTDSCLPLEAISQVYNNVLNSWGGICCYLFKKNQHGGIREIYVLTFYSRILQLFVETVGRVLCSYFPMETMTHPNEKTNAIQTHFSKVKKLQLSSYEGAATLTRASSEDKSKWSQNNNVSCYAFILSQILSPEMAKACLRVLSLWKTKKILLPEGVVKMLESDLEKPDDKIYEALRKEYWGRSPSKYLDKAGGKFLITDTGMWQGILHYISSFQHVLQVLHYKQFIARYIGPQLRSRKVISYELTNLVSSDDSLTLMTVLVDEEGLGVENMKVINQLMALALHSEDLHSSFFMMQESPKSCMASTTVFEFNSIFHIAQGAVSPVIKKVLCCTNIIQSESFVTKFRSTYNAVKDILEEGGGHYQVHLHQIICGLLHYFVMGSCTTSLFRPWAEICLEGNPNPHTGFYLMDIDLIAGIMGYEFMQYNSLINTRVPVTMSSNQLKKFSQKGTFNNAILFMHGNRKRWTRLKERIEVPGWSEQIDNRPEILYKAFPDTAEEARLRLCMKAHSKGVYEALVVGGKLASIVASTVYMLREPVMAVRSTDYDINVKTDDLDVAIERASLLKVTFDLSSEQSLDVRRHIDMDEKCKSLYYSNYNLYDNIIRMVATARPEVIGEETTPYRKVKNTVLLRAMRADSRVPLMTCCRKIWFGMDVKSSSTLLEESWKTHVQHFPWLHSDKDVSLDRSPFMTHSEMYRFIQGLQDTSSSVRILCKRFSSNQTYGKIRESLLYNQYPGYRLILSGRAVNIMREETIDDAGTTKEFQSVINLLLMFPGSLKDKMALFSSVLDRQNFEFNEHMLTGLTQSEARQMILIAHLSGVDDGRVIEMMTRLSGHVISYFSIAQKQIAKGKWGGYGCLTLAFKSYVVECHMVDNYIVYLTTTDIEGLKSNSHLIENEIEKAGLIIPNTATRQRLFRSVPSYVYQHQRLKSYNPTWSWTDKGIWRNCSNIMIHPPIYELQYRELVSDPASVELRLKQTDDNQLSLIAYSEVSGQYTTLCNYYAIQRVKPVDDLSDRWDWPVDEDNSLECWIFNTPWSANAAKEELKMLKTLLETDNLEQSKREEALSKFDFYQKTFIHRAVFKNQLQKTPRISNLDEATDAIMEAGNIVTDIDVELINAALDETVSVAKNVSKGGVISQVADKIEDNSLESKAIDTRDWLDRIMEMGSSASASGAAISHLRQLENRVEAGIRVDVVSRSYGGEVQAYFLHRLWDGLLDHLAGFGILEAFNRPRVMARTFEQTFEMLEWLLGKPSQVEFMDVPFS</sequence>
<evidence type="ECO:0000256" key="5">
    <source>
        <dbReference type="ARBA" id="ARBA00022842"/>
    </source>
</evidence>
<dbReference type="EC" id="2.7.7.48" evidence="1"/>
<dbReference type="EMBL" id="MN752229">
    <property type="protein sequence ID" value="QNQ79763.1"/>
    <property type="molecule type" value="Genomic_RNA"/>
</dbReference>
<name>A0A7H0S6L2_9VIRU</name>
<dbReference type="GO" id="GO:0016787">
    <property type="term" value="F:hydrolase activity"/>
    <property type="evidence" value="ECO:0007669"/>
    <property type="project" value="UniProtKB-KW"/>
</dbReference>
<evidence type="ECO:0000256" key="10">
    <source>
        <dbReference type="SAM" id="MobiDB-lite"/>
    </source>
</evidence>
<evidence type="ECO:0000256" key="1">
    <source>
        <dbReference type="ARBA" id="ARBA00012494"/>
    </source>
</evidence>
<dbReference type="GO" id="GO:0039694">
    <property type="term" value="P:viral RNA genome replication"/>
    <property type="evidence" value="ECO:0007669"/>
    <property type="project" value="InterPro"/>
</dbReference>
<feature type="region of interest" description="Disordered" evidence="10">
    <location>
        <begin position="791"/>
        <end position="814"/>
    </location>
</feature>
<evidence type="ECO:0000259" key="11">
    <source>
        <dbReference type="PROSITE" id="PS50525"/>
    </source>
</evidence>
<reference evidence="12" key="1">
    <citation type="submission" date="2019-11" db="EMBL/GenBank/DDBJ databases">
        <title>Report of a novel bunyavirus in Euproctis pseudoconspersaa and high prevalence in field populations.</title>
        <authorList>
            <person name="Wang X."/>
        </authorList>
    </citation>
    <scope>NUCLEOTIDE SEQUENCE</scope>
    <source>
        <strain evidence="12">Guangdong</strain>
    </source>
</reference>
<proteinExistence type="inferred from homology"/>
<dbReference type="KEGG" id="vg:80554351"/>
<evidence type="ECO:0000256" key="7">
    <source>
        <dbReference type="ARBA" id="ARBA00030436"/>
    </source>
</evidence>
<evidence type="ECO:0000256" key="4">
    <source>
        <dbReference type="ARBA" id="ARBA00022801"/>
    </source>
</evidence>
<comment type="similarity">
    <text evidence="9">Belongs to the Bunyavirales RNA polymerase family.</text>
</comment>
<dbReference type="GeneID" id="80554351"/>
<evidence type="ECO:0000256" key="3">
    <source>
        <dbReference type="ARBA" id="ARBA00022679"/>
    </source>
</evidence>
<evidence type="ECO:0000313" key="12">
    <source>
        <dbReference type="EMBL" id="QNQ79763.1"/>
    </source>
</evidence>